<feature type="non-terminal residue" evidence="1">
    <location>
        <position position="22"/>
    </location>
</feature>
<proteinExistence type="predicted"/>
<evidence type="ECO:0000313" key="2">
    <source>
        <dbReference type="Proteomes" id="UP000676336"/>
    </source>
</evidence>
<comment type="caution">
    <text evidence="1">The sequence shown here is derived from an EMBL/GenBank/DDBJ whole genome shotgun (WGS) entry which is preliminary data.</text>
</comment>
<accession>A0A8S3ARG7</accession>
<evidence type="ECO:0000313" key="1">
    <source>
        <dbReference type="EMBL" id="CAF4755613.1"/>
    </source>
</evidence>
<sequence>MLQRDKLFYFYLDHSSDDQILM</sequence>
<name>A0A8S3ARG7_9BILA</name>
<dbReference type="EMBL" id="CAJOBI010138212">
    <property type="protein sequence ID" value="CAF4755613.1"/>
    <property type="molecule type" value="Genomic_DNA"/>
</dbReference>
<protein>
    <submittedName>
        <fullName evidence="1">Uncharacterized protein</fullName>
    </submittedName>
</protein>
<gene>
    <name evidence="1" type="ORF">SMN809_LOCUS45323</name>
</gene>
<dbReference type="AlphaFoldDB" id="A0A8S3ARG7"/>
<dbReference type="Proteomes" id="UP000676336">
    <property type="component" value="Unassembled WGS sequence"/>
</dbReference>
<organism evidence="1 2">
    <name type="scientific">Rotaria magnacalcarata</name>
    <dbReference type="NCBI Taxonomy" id="392030"/>
    <lineage>
        <taxon>Eukaryota</taxon>
        <taxon>Metazoa</taxon>
        <taxon>Spiralia</taxon>
        <taxon>Gnathifera</taxon>
        <taxon>Rotifera</taxon>
        <taxon>Eurotatoria</taxon>
        <taxon>Bdelloidea</taxon>
        <taxon>Philodinida</taxon>
        <taxon>Philodinidae</taxon>
        <taxon>Rotaria</taxon>
    </lineage>
</organism>
<reference evidence="1" key="1">
    <citation type="submission" date="2021-02" db="EMBL/GenBank/DDBJ databases">
        <authorList>
            <person name="Nowell W R."/>
        </authorList>
    </citation>
    <scope>NUCLEOTIDE SEQUENCE</scope>
</reference>